<evidence type="ECO:0000313" key="7">
    <source>
        <dbReference type="Proteomes" id="UP001595816"/>
    </source>
</evidence>
<dbReference type="InterPro" id="IPR009057">
    <property type="entry name" value="Homeodomain-like_sf"/>
</dbReference>
<dbReference type="InterPro" id="IPR050109">
    <property type="entry name" value="HTH-type_TetR-like_transc_reg"/>
</dbReference>
<dbReference type="PANTHER" id="PTHR30055:SF234">
    <property type="entry name" value="HTH-TYPE TRANSCRIPTIONAL REGULATOR BETI"/>
    <property type="match status" value="1"/>
</dbReference>
<dbReference type="SUPFAM" id="SSF46689">
    <property type="entry name" value="Homeodomain-like"/>
    <property type="match status" value="1"/>
</dbReference>
<evidence type="ECO:0000256" key="3">
    <source>
        <dbReference type="ARBA" id="ARBA00023163"/>
    </source>
</evidence>
<dbReference type="PROSITE" id="PS50977">
    <property type="entry name" value="HTH_TETR_2"/>
    <property type="match status" value="1"/>
</dbReference>
<accession>A0ABV8M0B5</accession>
<evidence type="ECO:0000256" key="4">
    <source>
        <dbReference type="PROSITE-ProRule" id="PRU00335"/>
    </source>
</evidence>
<sequence length="203" mass="21755">MEQETAKPNRRQMQAAQTRRDIILAATQLFTERGYARTSVADIAARAGVSVQTIYSSVGQKAQLITAMLDEIDSIAGIPELARQAAQATDAREIVGFQARITRQLNERCRDILAGVRSASAVDPDLAAAYAAGNARHVAGVRLTVERLAAVGALALGVDQAVATVSVLTSIDVYTQLTTDHGLSFDDCEAWVRTTLETVLLSR</sequence>
<dbReference type="EMBL" id="JBHSAY010000028">
    <property type="protein sequence ID" value="MFC4136013.1"/>
    <property type="molecule type" value="Genomic_DNA"/>
</dbReference>
<dbReference type="RefSeq" id="WP_253762594.1">
    <property type="nucleotide sequence ID" value="NZ_JAMZDZ010000001.1"/>
</dbReference>
<dbReference type="Pfam" id="PF00440">
    <property type="entry name" value="TetR_N"/>
    <property type="match status" value="1"/>
</dbReference>
<evidence type="ECO:0000256" key="1">
    <source>
        <dbReference type="ARBA" id="ARBA00023015"/>
    </source>
</evidence>
<comment type="caution">
    <text evidence="6">The sequence shown here is derived from an EMBL/GenBank/DDBJ whole genome shotgun (WGS) entry which is preliminary data.</text>
</comment>
<keyword evidence="7" id="KW-1185">Reference proteome</keyword>
<keyword evidence="2 4" id="KW-0238">DNA-binding</keyword>
<reference evidence="7" key="1">
    <citation type="journal article" date="2019" name="Int. J. Syst. Evol. Microbiol.">
        <title>The Global Catalogue of Microorganisms (GCM) 10K type strain sequencing project: providing services to taxonomists for standard genome sequencing and annotation.</title>
        <authorList>
            <consortium name="The Broad Institute Genomics Platform"/>
            <consortium name="The Broad Institute Genome Sequencing Center for Infectious Disease"/>
            <person name="Wu L."/>
            <person name="Ma J."/>
        </authorList>
    </citation>
    <scope>NUCLEOTIDE SEQUENCE [LARGE SCALE GENOMIC DNA]</scope>
    <source>
        <strain evidence="7">CGMCC 4.7289</strain>
    </source>
</reference>
<protein>
    <submittedName>
        <fullName evidence="6">TetR/AcrR family transcriptional regulator</fullName>
    </submittedName>
</protein>
<organism evidence="6 7">
    <name type="scientific">Hamadaea flava</name>
    <dbReference type="NCBI Taxonomy" id="1742688"/>
    <lineage>
        <taxon>Bacteria</taxon>
        <taxon>Bacillati</taxon>
        <taxon>Actinomycetota</taxon>
        <taxon>Actinomycetes</taxon>
        <taxon>Micromonosporales</taxon>
        <taxon>Micromonosporaceae</taxon>
        <taxon>Hamadaea</taxon>
    </lineage>
</organism>
<evidence type="ECO:0000313" key="6">
    <source>
        <dbReference type="EMBL" id="MFC4136013.1"/>
    </source>
</evidence>
<dbReference type="PANTHER" id="PTHR30055">
    <property type="entry name" value="HTH-TYPE TRANSCRIPTIONAL REGULATOR RUTR"/>
    <property type="match status" value="1"/>
</dbReference>
<evidence type="ECO:0000256" key="2">
    <source>
        <dbReference type="ARBA" id="ARBA00023125"/>
    </source>
</evidence>
<feature type="domain" description="HTH tetR-type" evidence="5">
    <location>
        <begin position="16"/>
        <end position="76"/>
    </location>
</feature>
<feature type="DNA-binding region" description="H-T-H motif" evidence="4">
    <location>
        <begin position="39"/>
        <end position="58"/>
    </location>
</feature>
<keyword evidence="3" id="KW-0804">Transcription</keyword>
<dbReference type="InterPro" id="IPR001647">
    <property type="entry name" value="HTH_TetR"/>
</dbReference>
<evidence type="ECO:0000259" key="5">
    <source>
        <dbReference type="PROSITE" id="PS50977"/>
    </source>
</evidence>
<name>A0ABV8M0B5_9ACTN</name>
<dbReference type="Gene3D" id="1.10.357.10">
    <property type="entry name" value="Tetracycline Repressor, domain 2"/>
    <property type="match status" value="1"/>
</dbReference>
<gene>
    <name evidence="6" type="ORF">ACFOZ4_35865</name>
</gene>
<dbReference type="Proteomes" id="UP001595816">
    <property type="component" value="Unassembled WGS sequence"/>
</dbReference>
<dbReference type="PRINTS" id="PR00455">
    <property type="entry name" value="HTHTETR"/>
</dbReference>
<keyword evidence="1" id="KW-0805">Transcription regulation</keyword>
<proteinExistence type="predicted"/>